<feature type="non-terminal residue" evidence="1">
    <location>
        <position position="159"/>
    </location>
</feature>
<dbReference type="InterPro" id="IPR056408">
    <property type="entry name" value="CT021-like"/>
</dbReference>
<proteinExistence type="predicted"/>
<organism evidence="1">
    <name type="scientific">marine sediment metagenome</name>
    <dbReference type="NCBI Taxonomy" id="412755"/>
    <lineage>
        <taxon>unclassified sequences</taxon>
        <taxon>metagenomes</taxon>
        <taxon>ecological metagenomes</taxon>
    </lineage>
</organism>
<dbReference type="AlphaFoldDB" id="A0A0F9FAZ5"/>
<accession>A0A0F9FAZ5</accession>
<dbReference type="EMBL" id="LAZR01031183">
    <property type="protein sequence ID" value="KKL54485.1"/>
    <property type="molecule type" value="Genomic_DNA"/>
</dbReference>
<dbReference type="Pfam" id="PF24683">
    <property type="entry name" value="CT021"/>
    <property type="match status" value="1"/>
</dbReference>
<sequence>MRNLHKYFILLLFLFLTFSIRVFSEDNLFKKRLKEAKKGDFVVFEYNKLYSSLSVFEIDTENNRVILEEIIIPKDSFDKKLSFRDWIEKKANESTSWTMYEIDLSENKIIDTYSVSRNCFIDLKNQISITTKLLDLDLSKLLDRDRKKIGPPPSVGEVD</sequence>
<gene>
    <name evidence="1" type="ORF">LCGC14_2264920</name>
</gene>
<evidence type="ECO:0000313" key="1">
    <source>
        <dbReference type="EMBL" id="KKL54485.1"/>
    </source>
</evidence>
<protein>
    <submittedName>
        <fullName evidence="1">Uncharacterized protein</fullName>
    </submittedName>
</protein>
<reference evidence="1" key="1">
    <citation type="journal article" date="2015" name="Nature">
        <title>Complex archaea that bridge the gap between prokaryotes and eukaryotes.</title>
        <authorList>
            <person name="Spang A."/>
            <person name="Saw J.H."/>
            <person name="Jorgensen S.L."/>
            <person name="Zaremba-Niedzwiedzka K."/>
            <person name="Martijn J."/>
            <person name="Lind A.E."/>
            <person name="van Eijk R."/>
            <person name="Schleper C."/>
            <person name="Guy L."/>
            <person name="Ettema T.J."/>
        </authorList>
    </citation>
    <scope>NUCLEOTIDE SEQUENCE</scope>
</reference>
<name>A0A0F9FAZ5_9ZZZZ</name>
<comment type="caution">
    <text evidence="1">The sequence shown here is derived from an EMBL/GenBank/DDBJ whole genome shotgun (WGS) entry which is preliminary data.</text>
</comment>